<dbReference type="PANTHER" id="PTHR10434:SF66">
    <property type="entry name" value="PHOSPHOLIPID_GLYCEROL ACYLTRANSFERASE DOMAIN-CONTAINING PROTEIN"/>
    <property type="match status" value="1"/>
</dbReference>
<accession>A0A177Y332</accession>
<comment type="pathway">
    <text evidence="1">Lipid metabolism.</text>
</comment>
<dbReference type="Pfam" id="PF01553">
    <property type="entry name" value="Acyltransferase"/>
    <property type="match status" value="1"/>
</dbReference>
<dbReference type="Proteomes" id="UP000078406">
    <property type="component" value="Unassembled WGS sequence"/>
</dbReference>
<dbReference type="CDD" id="cd07989">
    <property type="entry name" value="LPLAT_AGPAT-like"/>
    <property type="match status" value="1"/>
</dbReference>
<feature type="region of interest" description="Disordered" evidence="4">
    <location>
        <begin position="252"/>
        <end position="273"/>
    </location>
</feature>
<keyword evidence="5" id="KW-1133">Transmembrane helix</keyword>
<comment type="caution">
    <text evidence="7">The sequence shown here is derived from an EMBL/GenBank/DDBJ whole genome shotgun (WGS) entry which is preliminary data.</text>
</comment>
<evidence type="ECO:0000256" key="2">
    <source>
        <dbReference type="ARBA" id="ARBA00022679"/>
    </source>
</evidence>
<dbReference type="RefSeq" id="WP_049844917.1">
    <property type="nucleotide sequence ID" value="NZ_LLEI02000021.1"/>
</dbReference>
<evidence type="ECO:0000256" key="4">
    <source>
        <dbReference type="SAM" id="MobiDB-lite"/>
    </source>
</evidence>
<reference evidence="7 8" key="1">
    <citation type="journal article" date="2016" name="Syst. Appl. Microbiol.">
        <title>Vibrio bivalvicida sp. nov., a novel larval pathogen for bivalve molluscs reared in a hatchery.</title>
        <authorList>
            <person name="Dubert J."/>
            <person name="Romalde J.L."/>
            <person name="Prado S."/>
            <person name="Barja J.L."/>
        </authorList>
    </citation>
    <scope>NUCLEOTIDE SEQUENCE [LARGE SCALE GENOMIC DNA]</scope>
    <source>
        <strain evidence="7 8">605</strain>
    </source>
</reference>
<evidence type="ECO:0000256" key="5">
    <source>
        <dbReference type="SAM" id="Phobius"/>
    </source>
</evidence>
<organism evidence="7 8">
    <name type="scientific">Vibrio bivalvicida</name>
    <dbReference type="NCBI Taxonomy" id="1276888"/>
    <lineage>
        <taxon>Bacteria</taxon>
        <taxon>Pseudomonadati</taxon>
        <taxon>Pseudomonadota</taxon>
        <taxon>Gammaproteobacteria</taxon>
        <taxon>Vibrionales</taxon>
        <taxon>Vibrionaceae</taxon>
        <taxon>Vibrio</taxon>
        <taxon>Vibrio oreintalis group</taxon>
    </lineage>
</organism>
<sequence>MKTIDQYWRVFATGFCFSVFGLGGLTLSFVVIPAIHLFTKSQTVREYRVQGAIQRSFNLFCELMRLTGAIDYKIIGSEILQQDRDCLIVANHPSLIDYVLIASQLKRCDCLVKSAIWANPFMKHIVKAAGYIPNETPDDLLALCETRFEQGNVLLVFPEGTRTTPGIQSKLQRGSAQIAVRTERDLRVIHITVSPSFLTKEKKWYQVPPTKPFFLVEVKDKVEVKPFIEQTTSPTIAARRLQQHLSETIFPKIDSEQVGPSGKTTQRNKTTYN</sequence>
<feature type="transmembrane region" description="Helical" evidence="5">
    <location>
        <begin position="12"/>
        <end position="38"/>
    </location>
</feature>
<dbReference type="GO" id="GO:0003841">
    <property type="term" value="F:1-acylglycerol-3-phosphate O-acyltransferase activity"/>
    <property type="evidence" value="ECO:0007669"/>
    <property type="project" value="TreeGrafter"/>
</dbReference>
<keyword evidence="5" id="KW-0472">Membrane</keyword>
<feature type="domain" description="Phospholipid/glycerol acyltransferase" evidence="6">
    <location>
        <begin position="86"/>
        <end position="196"/>
    </location>
</feature>
<name>A0A177Y332_9VIBR</name>
<keyword evidence="3 7" id="KW-0012">Acyltransferase</keyword>
<dbReference type="AlphaFoldDB" id="A0A177Y332"/>
<proteinExistence type="predicted"/>
<evidence type="ECO:0000313" key="8">
    <source>
        <dbReference type="Proteomes" id="UP000078406"/>
    </source>
</evidence>
<dbReference type="PANTHER" id="PTHR10434">
    <property type="entry name" value="1-ACYL-SN-GLYCEROL-3-PHOSPHATE ACYLTRANSFERASE"/>
    <property type="match status" value="1"/>
</dbReference>
<protein>
    <submittedName>
        <fullName evidence="7">Acyl-phosphate glycerol 3-phosphate acyltransferase</fullName>
    </submittedName>
</protein>
<keyword evidence="5" id="KW-0812">Transmembrane</keyword>
<evidence type="ECO:0000259" key="6">
    <source>
        <dbReference type="SMART" id="SM00563"/>
    </source>
</evidence>
<dbReference type="SUPFAM" id="SSF69593">
    <property type="entry name" value="Glycerol-3-phosphate (1)-acyltransferase"/>
    <property type="match status" value="1"/>
</dbReference>
<evidence type="ECO:0000256" key="3">
    <source>
        <dbReference type="ARBA" id="ARBA00023315"/>
    </source>
</evidence>
<gene>
    <name evidence="7" type="ORF">APB76_06280</name>
</gene>
<dbReference type="SMART" id="SM00563">
    <property type="entry name" value="PlsC"/>
    <property type="match status" value="1"/>
</dbReference>
<evidence type="ECO:0000313" key="7">
    <source>
        <dbReference type="EMBL" id="OAJ95279.1"/>
    </source>
</evidence>
<dbReference type="InterPro" id="IPR002123">
    <property type="entry name" value="Plipid/glycerol_acylTrfase"/>
</dbReference>
<keyword evidence="2 7" id="KW-0808">Transferase</keyword>
<evidence type="ECO:0000256" key="1">
    <source>
        <dbReference type="ARBA" id="ARBA00005189"/>
    </source>
</evidence>
<dbReference type="GO" id="GO:0006654">
    <property type="term" value="P:phosphatidic acid biosynthetic process"/>
    <property type="evidence" value="ECO:0007669"/>
    <property type="project" value="TreeGrafter"/>
</dbReference>
<feature type="compositionally biased region" description="Polar residues" evidence="4">
    <location>
        <begin position="262"/>
        <end position="273"/>
    </location>
</feature>
<dbReference type="EMBL" id="LLEI02000021">
    <property type="protein sequence ID" value="OAJ95279.1"/>
    <property type="molecule type" value="Genomic_DNA"/>
</dbReference>